<feature type="region of interest" description="Disordered" evidence="10">
    <location>
        <begin position="1"/>
        <end position="64"/>
    </location>
</feature>
<feature type="coiled-coil region" evidence="9">
    <location>
        <begin position="495"/>
        <end position="522"/>
    </location>
</feature>
<protein>
    <recommendedName>
        <fullName evidence="3">Centrosomal protein of 162 kDa</fullName>
    </recommendedName>
</protein>
<feature type="region of interest" description="Disordered" evidence="10">
    <location>
        <begin position="279"/>
        <end position="304"/>
    </location>
</feature>
<evidence type="ECO:0000256" key="9">
    <source>
        <dbReference type="SAM" id="Coils"/>
    </source>
</evidence>
<keyword evidence="8" id="KW-0206">Cytoskeleton</keyword>
<evidence type="ECO:0000256" key="6">
    <source>
        <dbReference type="ARBA" id="ARBA00022794"/>
    </source>
</evidence>
<organism evidence="11 14">
    <name type="scientific">Aphanomyces astaci</name>
    <name type="common">Crayfish plague agent</name>
    <dbReference type="NCBI Taxonomy" id="112090"/>
    <lineage>
        <taxon>Eukaryota</taxon>
        <taxon>Sar</taxon>
        <taxon>Stramenopiles</taxon>
        <taxon>Oomycota</taxon>
        <taxon>Saprolegniomycetes</taxon>
        <taxon>Saprolegniales</taxon>
        <taxon>Verrucalvaceae</taxon>
        <taxon>Aphanomyces</taxon>
    </lineage>
</organism>
<evidence type="ECO:0000256" key="5">
    <source>
        <dbReference type="ARBA" id="ARBA00022701"/>
    </source>
</evidence>
<dbReference type="AlphaFoldDB" id="A0A418D1F7"/>
<accession>A0A418D1F7</accession>
<keyword evidence="5" id="KW-0493">Microtubule</keyword>
<evidence type="ECO:0000313" key="14">
    <source>
        <dbReference type="Proteomes" id="UP000285712"/>
    </source>
</evidence>
<keyword evidence="6" id="KW-0970">Cilium biogenesis/degradation</keyword>
<evidence type="ECO:0000256" key="2">
    <source>
        <dbReference type="ARBA" id="ARBA00009485"/>
    </source>
</evidence>
<dbReference type="EMBL" id="QUTG01004448">
    <property type="protein sequence ID" value="RHY88148.1"/>
    <property type="molecule type" value="Genomic_DNA"/>
</dbReference>
<feature type="compositionally biased region" description="Pro residues" evidence="10">
    <location>
        <begin position="45"/>
        <end position="58"/>
    </location>
</feature>
<evidence type="ECO:0000256" key="10">
    <source>
        <dbReference type="SAM" id="MobiDB-lite"/>
    </source>
</evidence>
<evidence type="ECO:0000256" key="3">
    <source>
        <dbReference type="ARBA" id="ARBA00021406"/>
    </source>
</evidence>
<evidence type="ECO:0000256" key="7">
    <source>
        <dbReference type="ARBA" id="ARBA00023054"/>
    </source>
</evidence>
<dbReference type="InterPro" id="IPR038774">
    <property type="entry name" value="CEP162-like"/>
</dbReference>
<dbReference type="GO" id="GO:0060271">
    <property type="term" value="P:cilium assembly"/>
    <property type="evidence" value="ECO:0007669"/>
    <property type="project" value="TreeGrafter"/>
</dbReference>
<keyword evidence="4" id="KW-0963">Cytoplasm</keyword>
<dbReference type="EMBL" id="QUTH01002748">
    <property type="protein sequence ID" value="RHZ24133.1"/>
    <property type="molecule type" value="Genomic_DNA"/>
</dbReference>
<evidence type="ECO:0000313" key="11">
    <source>
        <dbReference type="EMBL" id="RHY88148.1"/>
    </source>
</evidence>
<proteinExistence type="inferred from homology"/>
<comment type="caution">
    <text evidence="11">The sequence shown here is derived from an EMBL/GenBank/DDBJ whole genome shotgun (WGS) entry which is preliminary data.</text>
</comment>
<keyword evidence="7 9" id="KW-0175">Coiled coil</keyword>
<sequence length="524" mass="59256">MIGSVDGVEDVSSPPLDRDQPAMEPASTDPNPPTFLSTTQGKVEPAPPSIPPPPPPPSSTAAPSSMMMAAVPGSVVMATASNIVPQPETPCIAQNELERPSLDHHQPTQSTTANEIAAKFHSLQTTLNQSNASVHTTDTHASIDKYHLRTPYSTKENQIKLQLQAAQREILALRHQLATSDQDVHTLSQARSHVVTSTSGGVHMTSQAWDALRKDMDVRRSQEALIQGYQVENERLMHQLRDVRRDLQVMSMDAYVQNQRFIDDQDELVKQLQHSNEQLKEQLHHSTTTNKAKSHRPSSSTTDKRRIQALEAQLKDMHVAMQKRHPDSLVNLILASKPDDVVAQLERQIQQLHDQRLEIETQHEVKLTRFRQQHERVVQQLRQQLENRPKMDDESTESVATVRRFYLAKIKDCRKYADVAAQVPILEAAVQSLESRLSVPNTPSMLQYHALEMQIHTLTQKHAIRETELHVLLQNATQSSKMEVMQLQQRHEQAMAVKRAEIASFQAQLDEMLAELKRLHHQHP</sequence>
<evidence type="ECO:0000256" key="8">
    <source>
        <dbReference type="ARBA" id="ARBA00023212"/>
    </source>
</evidence>
<reference evidence="13 14" key="1">
    <citation type="submission" date="2018-08" db="EMBL/GenBank/DDBJ databases">
        <title>Aphanomyces genome sequencing and annotation.</title>
        <authorList>
            <person name="Minardi D."/>
            <person name="Oidtmann B."/>
            <person name="Van Der Giezen M."/>
            <person name="Studholme D.J."/>
        </authorList>
    </citation>
    <scope>NUCLEOTIDE SEQUENCE [LARGE SCALE GENOMIC DNA]</scope>
    <source>
        <strain evidence="12 13">Da</strain>
        <strain evidence="11 14">Sv</strain>
    </source>
</reference>
<evidence type="ECO:0000256" key="4">
    <source>
        <dbReference type="ARBA" id="ARBA00022490"/>
    </source>
</evidence>
<evidence type="ECO:0000313" key="12">
    <source>
        <dbReference type="EMBL" id="RHZ24133.1"/>
    </source>
</evidence>
<dbReference type="GO" id="GO:0005879">
    <property type="term" value="C:axonemal microtubule"/>
    <property type="evidence" value="ECO:0007669"/>
    <property type="project" value="TreeGrafter"/>
</dbReference>
<name>A0A418D1F7_APHAT</name>
<feature type="compositionally biased region" description="Polar residues" evidence="10">
    <location>
        <begin position="285"/>
        <end position="301"/>
    </location>
</feature>
<dbReference type="Proteomes" id="UP000285712">
    <property type="component" value="Unassembled WGS sequence"/>
</dbReference>
<dbReference type="PANTHER" id="PTHR34031:SF1">
    <property type="entry name" value="CENTROSOMAL PROTEIN OF 162 KDA"/>
    <property type="match status" value="1"/>
</dbReference>
<dbReference type="VEuPathDB" id="FungiDB:H257_14363"/>
<dbReference type="PANTHER" id="PTHR34031">
    <property type="entry name" value="CENTROSOMAL PROTEIN OF 162 KDA"/>
    <property type="match status" value="1"/>
</dbReference>
<feature type="coiled-coil region" evidence="9">
    <location>
        <begin position="156"/>
        <end position="183"/>
    </location>
</feature>
<comment type="similarity">
    <text evidence="2">Belongs to the CEP162 family.</text>
</comment>
<dbReference type="GO" id="GO:0005814">
    <property type="term" value="C:centriole"/>
    <property type="evidence" value="ECO:0007669"/>
    <property type="project" value="UniProtKB-SubCell"/>
</dbReference>
<evidence type="ECO:0000256" key="1">
    <source>
        <dbReference type="ARBA" id="ARBA00004114"/>
    </source>
</evidence>
<evidence type="ECO:0000313" key="13">
    <source>
        <dbReference type="Proteomes" id="UP000285430"/>
    </source>
</evidence>
<dbReference type="Proteomes" id="UP000285430">
    <property type="component" value="Unassembled WGS sequence"/>
</dbReference>
<gene>
    <name evidence="11" type="ORF">DYB35_001420</name>
    <name evidence="12" type="ORF">DYB37_001942</name>
</gene>
<comment type="subcellular location">
    <subcellularLocation>
        <location evidence="1">Cytoplasm</location>
        <location evidence="1">Cytoskeleton</location>
        <location evidence="1">Microtubule organizing center</location>
        <location evidence="1">Centrosome</location>
        <location evidence="1">Centriole</location>
    </subcellularLocation>
</comment>